<dbReference type="Proteomes" id="UP000027590">
    <property type="component" value="Unassembled WGS sequence"/>
</dbReference>
<evidence type="ECO:0000313" key="3">
    <source>
        <dbReference type="Proteomes" id="UP000027590"/>
    </source>
</evidence>
<keyword evidence="1" id="KW-0472">Membrane</keyword>
<dbReference type="AlphaFoldDB" id="A0A7U7G3X7"/>
<evidence type="ECO:0000313" key="2">
    <source>
        <dbReference type="EMBL" id="CDG32696.1"/>
    </source>
</evidence>
<keyword evidence="1" id="KW-0812">Transmembrane</keyword>
<reference evidence="2 3" key="1">
    <citation type="journal article" date="2014" name="Genome Biol. Evol.">
        <title>Acetic acid bacteria genomes reveal functional traits for adaptation to life in insect guts.</title>
        <authorList>
            <person name="Chouaia B."/>
            <person name="Gaiarsa S."/>
            <person name="Crotti E."/>
            <person name="Comandatore F."/>
            <person name="Degli Esposti M."/>
            <person name="Ricci I."/>
            <person name="Alma A."/>
            <person name="Favia G."/>
            <person name="Bandi C."/>
            <person name="Daffonchio D."/>
        </authorList>
    </citation>
    <scope>NUCLEOTIDE SEQUENCE [LARGE SCALE GENOMIC DNA]</scope>
    <source>
        <strain evidence="3">AM169</strain>
    </source>
</reference>
<reference evidence="2 3" key="2">
    <citation type="journal article" date="2014" name="PLoS ONE">
        <title>Evolution of mitochondria reconstructed from the energy metabolism of living bacteria.</title>
        <authorList>
            <person name="Degli Esposti M."/>
            <person name="Chouaia B."/>
            <person name="Comandatore F."/>
            <person name="Crotti E."/>
            <person name="Sassera D."/>
            <person name="Lievens P.M."/>
            <person name="Daffonchio D."/>
            <person name="Bandi C."/>
        </authorList>
    </citation>
    <scope>NUCLEOTIDE SEQUENCE [LARGE SCALE GENOMIC DNA]</scope>
    <source>
        <strain evidence="3">AM169</strain>
    </source>
</reference>
<comment type="caution">
    <text evidence="2">The sequence shown here is derived from an EMBL/GenBank/DDBJ whole genome shotgun (WGS) entry which is preliminary data.</text>
</comment>
<keyword evidence="1" id="KW-1133">Transmembrane helix</keyword>
<gene>
    <name evidence="2" type="ORF">SACS_1835</name>
</gene>
<proteinExistence type="predicted"/>
<feature type="transmembrane region" description="Helical" evidence="1">
    <location>
        <begin position="20"/>
        <end position="42"/>
    </location>
</feature>
<sequence length="51" mass="5653">MTSITPALENRIMSSSYHFLFQLTVTASLLVGFAAAGPLSGLRKRLPFRRQ</sequence>
<name>A0A7U7G3X7_9PROT</name>
<evidence type="ECO:0000256" key="1">
    <source>
        <dbReference type="SAM" id="Phobius"/>
    </source>
</evidence>
<protein>
    <submittedName>
        <fullName evidence="2">Uncharacterized protein</fullName>
    </submittedName>
</protein>
<organism evidence="2 3">
    <name type="scientific">Parasaccharibacter apium</name>
    <dbReference type="NCBI Taxonomy" id="1510841"/>
    <lineage>
        <taxon>Bacteria</taxon>
        <taxon>Pseudomonadati</taxon>
        <taxon>Pseudomonadota</taxon>
        <taxon>Alphaproteobacteria</taxon>
        <taxon>Acetobacterales</taxon>
        <taxon>Acetobacteraceae</taxon>
        <taxon>Parasaccharibacter</taxon>
    </lineage>
</organism>
<dbReference type="EMBL" id="CBLY010000008">
    <property type="protein sequence ID" value="CDG32696.1"/>
    <property type="molecule type" value="Genomic_DNA"/>
</dbReference>
<accession>A0A7U7G3X7</accession>